<dbReference type="PANTHER" id="PTHR23301">
    <property type="entry name" value="CHITIN BINDING PERITROPHIN-A"/>
    <property type="match status" value="1"/>
</dbReference>
<keyword evidence="2 6" id="KW-0732">Signal</keyword>
<proteinExistence type="predicted"/>
<dbReference type="VEuPathDB" id="VectorBase:CSON011826"/>
<dbReference type="PANTHER" id="PTHR23301:SF0">
    <property type="entry name" value="CHITIN-BINDING TYPE-2 DOMAIN-CONTAINING PROTEIN-RELATED"/>
    <property type="match status" value="1"/>
</dbReference>
<dbReference type="GO" id="GO:0005576">
    <property type="term" value="C:extracellular region"/>
    <property type="evidence" value="ECO:0007669"/>
    <property type="project" value="InterPro"/>
</dbReference>
<dbReference type="GO" id="GO:0008061">
    <property type="term" value="F:chitin binding"/>
    <property type="evidence" value="ECO:0007669"/>
    <property type="project" value="UniProtKB-KW"/>
</dbReference>
<protein>
    <submittedName>
        <fullName evidence="8">CSON011826 protein</fullName>
    </submittedName>
</protein>
<organism evidence="8">
    <name type="scientific">Culicoides sonorensis</name>
    <name type="common">Biting midge</name>
    <dbReference type="NCBI Taxonomy" id="179676"/>
    <lineage>
        <taxon>Eukaryota</taxon>
        <taxon>Metazoa</taxon>
        <taxon>Ecdysozoa</taxon>
        <taxon>Arthropoda</taxon>
        <taxon>Hexapoda</taxon>
        <taxon>Insecta</taxon>
        <taxon>Pterygota</taxon>
        <taxon>Neoptera</taxon>
        <taxon>Endopterygota</taxon>
        <taxon>Diptera</taxon>
        <taxon>Nematocera</taxon>
        <taxon>Chironomoidea</taxon>
        <taxon>Ceratopogonidae</taxon>
        <taxon>Ceratopogoninae</taxon>
        <taxon>Culicoides</taxon>
        <taxon>Monoculicoides</taxon>
    </lineage>
</organism>
<feature type="domain" description="Chitin-binding type-2" evidence="7">
    <location>
        <begin position="90"/>
        <end position="147"/>
    </location>
</feature>
<name>A0A336LLV4_CULSO</name>
<dbReference type="InterPro" id="IPR036508">
    <property type="entry name" value="Chitin-bd_dom_sf"/>
</dbReference>
<evidence type="ECO:0000256" key="3">
    <source>
        <dbReference type="ARBA" id="ARBA00022737"/>
    </source>
</evidence>
<evidence type="ECO:0000256" key="5">
    <source>
        <dbReference type="ARBA" id="ARBA00023180"/>
    </source>
</evidence>
<evidence type="ECO:0000259" key="7">
    <source>
        <dbReference type="PROSITE" id="PS50940"/>
    </source>
</evidence>
<dbReference type="Gene3D" id="2.170.140.10">
    <property type="entry name" value="Chitin binding domain"/>
    <property type="match status" value="2"/>
</dbReference>
<dbReference type="PROSITE" id="PS50940">
    <property type="entry name" value="CHIT_BIND_II"/>
    <property type="match status" value="2"/>
</dbReference>
<dbReference type="SUPFAM" id="SSF57625">
    <property type="entry name" value="Invertebrate chitin-binding proteins"/>
    <property type="match status" value="2"/>
</dbReference>
<dbReference type="AlphaFoldDB" id="A0A336LLV4"/>
<evidence type="ECO:0000256" key="1">
    <source>
        <dbReference type="ARBA" id="ARBA00022669"/>
    </source>
</evidence>
<dbReference type="Pfam" id="PF01607">
    <property type="entry name" value="CBM_14"/>
    <property type="match status" value="2"/>
</dbReference>
<evidence type="ECO:0000256" key="4">
    <source>
        <dbReference type="ARBA" id="ARBA00023157"/>
    </source>
</evidence>
<evidence type="ECO:0000256" key="6">
    <source>
        <dbReference type="SAM" id="SignalP"/>
    </source>
</evidence>
<dbReference type="InterPro" id="IPR002557">
    <property type="entry name" value="Chitin-bd_dom"/>
</dbReference>
<dbReference type="OMA" id="GSCDDPH"/>
<keyword evidence="4" id="KW-1015">Disulfide bond</keyword>
<accession>A0A336LLV4</accession>
<keyword evidence="3" id="KW-0677">Repeat</keyword>
<keyword evidence="5" id="KW-0325">Glycoprotein</keyword>
<dbReference type="SMART" id="SM00494">
    <property type="entry name" value="ChtBD2"/>
    <property type="match status" value="2"/>
</dbReference>
<gene>
    <name evidence="8" type="primary">CSON011826</name>
</gene>
<dbReference type="InterPro" id="IPR051940">
    <property type="entry name" value="Chitin_bind-dev_reg"/>
</dbReference>
<evidence type="ECO:0000256" key="2">
    <source>
        <dbReference type="ARBA" id="ARBA00022729"/>
    </source>
</evidence>
<dbReference type="EMBL" id="UFQT01000052">
    <property type="protein sequence ID" value="SSX19042.1"/>
    <property type="molecule type" value="Genomic_DNA"/>
</dbReference>
<keyword evidence="1" id="KW-0147">Chitin-binding</keyword>
<evidence type="ECO:0000313" key="8">
    <source>
        <dbReference type="EMBL" id="SSX19042.1"/>
    </source>
</evidence>
<sequence>MKYKILLFTFLCDFILVINGNVIQFNKYDSKCFGQPDGYKYTNPENCAEFYHCTAGRSVLQKCPASLYFNQPIQKCDYVENVKCNGIPAEPDCEAANNGDIFPNPNDCTTFYVCNWNKPVLIQCDPGLNFDPTVNNCNWADLVRCPEAALRP</sequence>
<feature type="chain" id="PRO_5016394280" evidence="6">
    <location>
        <begin position="21"/>
        <end position="152"/>
    </location>
</feature>
<feature type="signal peptide" evidence="6">
    <location>
        <begin position="1"/>
        <end position="20"/>
    </location>
</feature>
<reference evidence="8" key="1">
    <citation type="submission" date="2018-07" db="EMBL/GenBank/DDBJ databases">
        <authorList>
            <person name="Quirk P.G."/>
            <person name="Krulwich T.A."/>
        </authorList>
    </citation>
    <scope>NUCLEOTIDE SEQUENCE</scope>
</reference>
<feature type="domain" description="Chitin-binding type-2" evidence="7">
    <location>
        <begin position="29"/>
        <end position="86"/>
    </location>
</feature>